<organism evidence="1 2">
    <name type="scientific">Caerostris extrusa</name>
    <name type="common">Bark spider</name>
    <name type="synonym">Caerostris bankana</name>
    <dbReference type="NCBI Taxonomy" id="172846"/>
    <lineage>
        <taxon>Eukaryota</taxon>
        <taxon>Metazoa</taxon>
        <taxon>Ecdysozoa</taxon>
        <taxon>Arthropoda</taxon>
        <taxon>Chelicerata</taxon>
        <taxon>Arachnida</taxon>
        <taxon>Araneae</taxon>
        <taxon>Araneomorphae</taxon>
        <taxon>Entelegynae</taxon>
        <taxon>Araneoidea</taxon>
        <taxon>Araneidae</taxon>
        <taxon>Caerostris</taxon>
    </lineage>
</organism>
<evidence type="ECO:0000313" key="2">
    <source>
        <dbReference type="Proteomes" id="UP001054945"/>
    </source>
</evidence>
<dbReference type="Proteomes" id="UP001054945">
    <property type="component" value="Unassembled WGS sequence"/>
</dbReference>
<evidence type="ECO:0000313" key="1">
    <source>
        <dbReference type="EMBL" id="GIY10182.1"/>
    </source>
</evidence>
<protein>
    <submittedName>
        <fullName evidence="1">Uncharacterized protein</fullName>
    </submittedName>
</protein>
<sequence length="190" mass="21451">MKRKEDLFGAEAFYSLKSKKDKNNNYEAETMGGVGESFCIVNAITAPRDNAPRNLKEEVQTLNSSYSSVPLISIFARNILYFHILLPTHSADFQVCLMDSLMDVRDNHILITAYEIGRELKRGSADPKFLPVQCSSHQYLLPEVKANEEAKCNFTYSANHVMGDGRHTQSSLAILDYFSWCCSTLFPFCS</sequence>
<dbReference type="AlphaFoldDB" id="A0AAV4QPU2"/>
<name>A0AAV4QPU2_CAEEX</name>
<accession>A0AAV4QPU2</accession>
<keyword evidence="2" id="KW-1185">Reference proteome</keyword>
<gene>
    <name evidence="1" type="ORF">CEXT_205531</name>
</gene>
<dbReference type="EMBL" id="BPLR01006486">
    <property type="protein sequence ID" value="GIY10182.1"/>
    <property type="molecule type" value="Genomic_DNA"/>
</dbReference>
<proteinExistence type="predicted"/>
<comment type="caution">
    <text evidence="1">The sequence shown here is derived from an EMBL/GenBank/DDBJ whole genome shotgun (WGS) entry which is preliminary data.</text>
</comment>
<reference evidence="1 2" key="1">
    <citation type="submission" date="2021-06" db="EMBL/GenBank/DDBJ databases">
        <title>Caerostris extrusa draft genome.</title>
        <authorList>
            <person name="Kono N."/>
            <person name="Arakawa K."/>
        </authorList>
    </citation>
    <scope>NUCLEOTIDE SEQUENCE [LARGE SCALE GENOMIC DNA]</scope>
</reference>